<comment type="cofactor">
    <cofactor evidence="1">
        <name>pyridoxal 5'-phosphate</name>
        <dbReference type="ChEBI" id="CHEBI:597326"/>
    </cofactor>
</comment>
<evidence type="ECO:0000256" key="3">
    <source>
        <dbReference type="ARBA" id="ARBA00023239"/>
    </source>
</evidence>
<organism evidence="5 6">
    <name type="scientific">Salininema proteolyticum</name>
    <dbReference type="NCBI Taxonomy" id="1607685"/>
    <lineage>
        <taxon>Bacteria</taxon>
        <taxon>Bacillati</taxon>
        <taxon>Actinomycetota</taxon>
        <taxon>Actinomycetes</taxon>
        <taxon>Glycomycetales</taxon>
        <taxon>Glycomycetaceae</taxon>
        <taxon>Salininema</taxon>
    </lineage>
</organism>
<evidence type="ECO:0000256" key="1">
    <source>
        <dbReference type="ARBA" id="ARBA00001933"/>
    </source>
</evidence>
<evidence type="ECO:0000313" key="6">
    <source>
        <dbReference type="Proteomes" id="UP001595823"/>
    </source>
</evidence>
<keyword evidence="2" id="KW-0663">Pyridoxal phosphate</keyword>
<dbReference type="Pfam" id="PF00291">
    <property type="entry name" value="PALP"/>
    <property type="match status" value="1"/>
</dbReference>
<dbReference type="Proteomes" id="UP001595823">
    <property type="component" value="Unassembled WGS sequence"/>
</dbReference>
<dbReference type="SUPFAM" id="SSF53686">
    <property type="entry name" value="Tryptophan synthase beta subunit-like PLP-dependent enzymes"/>
    <property type="match status" value="1"/>
</dbReference>
<evidence type="ECO:0000259" key="4">
    <source>
        <dbReference type="Pfam" id="PF00291"/>
    </source>
</evidence>
<keyword evidence="6" id="KW-1185">Reference proteome</keyword>
<gene>
    <name evidence="5" type="ORF">ACFPET_20060</name>
</gene>
<dbReference type="EMBL" id="JBHSDK010000034">
    <property type="protein sequence ID" value="MFC4337494.1"/>
    <property type="molecule type" value="Genomic_DNA"/>
</dbReference>
<protein>
    <submittedName>
        <fullName evidence="5">Threonine/serine dehydratase</fullName>
    </submittedName>
</protein>
<reference evidence="6" key="1">
    <citation type="journal article" date="2019" name="Int. J. Syst. Evol. Microbiol.">
        <title>The Global Catalogue of Microorganisms (GCM) 10K type strain sequencing project: providing services to taxonomists for standard genome sequencing and annotation.</title>
        <authorList>
            <consortium name="The Broad Institute Genomics Platform"/>
            <consortium name="The Broad Institute Genome Sequencing Center for Infectious Disease"/>
            <person name="Wu L."/>
            <person name="Ma J."/>
        </authorList>
    </citation>
    <scope>NUCLEOTIDE SEQUENCE [LARGE SCALE GENOMIC DNA]</scope>
    <source>
        <strain evidence="6">IBRC-M 10908</strain>
    </source>
</reference>
<name>A0ABV8U303_9ACTN</name>
<feature type="domain" description="Tryptophan synthase beta chain-like PALP" evidence="4">
    <location>
        <begin position="17"/>
        <end position="298"/>
    </location>
</feature>
<comment type="caution">
    <text evidence="5">The sequence shown here is derived from an EMBL/GenBank/DDBJ whole genome shotgun (WGS) entry which is preliminary data.</text>
</comment>
<evidence type="ECO:0000256" key="2">
    <source>
        <dbReference type="ARBA" id="ARBA00022898"/>
    </source>
</evidence>
<sequence length="308" mass="32254">MITYADITTAAHRTTRHLRTTPLTQIDHHLWLKHEYLQHTGTFKARGAANRLAAAARQGHLDPHTGVVTASGGNAGLATAWAARTHNVPATVFVPTTAPTVKLTKLAALGARVQQVGDIYADAYEAAIDHHKTTGALFNHAYDQKEICAGAGTLALETITAQPHLDTIIVACGGGGLMAGVATAAAQHGITTIAAEPENAATLTTALANGQPTTITPTGIAADSLGASRIGDIAYHTAREHNVQTITVTDEAITNARHQLWQQHRIVVEHGAATAWAALTTGAYQPQEHENTAVVLCGANTDPTDLNT</sequence>
<dbReference type="Gene3D" id="3.40.50.1100">
    <property type="match status" value="2"/>
</dbReference>
<dbReference type="PANTHER" id="PTHR48078:SF6">
    <property type="entry name" value="L-THREONINE DEHYDRATASE CATABOLIC TDCB"/>
    <property type="match status" value="1"/>
</dbReference>
<dbReference type="InterPro" id="IPR001926">
    <property type="entry name" value="TrpB-like_PALP"/>
</dbReference>
<dbReference type="PANTHER" id="PTHR48078">
    <property type="entry name" value="THREONINE DEHYDRATASE, MITOCHONDRIAL-RELATED"/>
    <property type="match status" value="1"/>
</dbReference>
<keyword evidence="3" id="KW-0456">Lyase</keyword>
<dbReference type="InterPro" id="IPR050147">
    <property type="entry name" value="Ser/Thr_Dehydratase"/>
</dbReference>
<proteinExistence type="predicted"/>
<evidence type="ECO:0000313" key="5">
    <source>
        <dbReference type="EMBL" id="MFC4337494.1"/>
    </source>
</evidence>
<dbReference type="RefSeq" id="WP_380624537.1">
    <property type="nucleotide sequence ID" value="NZ_JBHSDK010000034.1"/>
</dbReference>
<dbReference type="InterPro" id="IPR036052">
    <property type="entry name" value="TrpB-like_PALP_sf"/>
</dbReference>
<dbReference type="NCBIfam" id="NF006094">
    <property type="entry name" value="PRK08246.1"/>
    <property type="match status" value="1"/>
</dbReference>
<accession>A0ABV8U303</accession>